<organism evidence="2 3">
    <name type="scientific">Lentzea roselyniae</name>
    <dbReference type="NCBI Taxonomy" id="531940"/>
    <lineage>
        <taxon>Bacteria</taxon>
        <taxon>Bacillati</taxon>
        <taxon>Actinomycetota</taxon>
        <taxon>Actinomycetes</taxon>
        <taxon>Pseudonocardiales</taxon>
        <taxon>Pseudonocardiaceae</taxon>
        <taxon>Lentzea</taxon>
    </lineage>
</organism>
<accession>A0ABP7B2B0</accession>
<keyword evidence="3" id="KW-1185">Reference proteome</keyword>
<evidence type="ECO:0000313" key="3">
    <source>
        <dbReference type="Proteomes" id="UP001500711"/>
    </source>
</evidence>
<feature type="region of interest" description="Disordered" evidence="1">
    <location>
        <begin position="32"/>
        <end position="92"/>
    </location>
</feature>
<protein>
    <submittedName>
        <fullName evidence="2">Uncharacterized protein</fullName>
    </submittedName>
</protein>
<comment type="caution">
    <text evidence="2">The sequence shown here is derived from an EMBL/GenBank/DDBJ whole genome shotgun (WGS) entry which is preliminary data.</text>
</comment>
<reference evidence="3" key="1">
    <citation type="journal article" date="2019" name="Int. J. Syst. Evol. Microbiol.">
        <title>The Global Catalogue of Microorganisms (GCM) 10K type strain sequencing project: providing services to taxonomists for standard genome sequencing and annotation.</title>
        <authorList>
            <consortium name="The Broad Institute Genomics Platform"/>
            <consortium name="The Broad Institute Genome Sequencing Center for Infectious Disease"/>
            <person name="Wu L."/>
            <person name="Ma J."/>
        </authorList>
    </citation>
    <scope>NUCLEOTIDE SEQUENCE [LARGE SCALE GENOMIC DNA]</scope>
    <source>
        <strain evidence="3">JCM 17494</strain>
    </source>
</reference>
<feature type="compositionally biased region" description="Basic and acidic residues" evidence="1">
    <location>
        <begin position="58"/>
        <end position="70"/>
    </location>
</feature>
<evidence type="ECO:0000256" key="1">
    <source>
        <dbReference type="SAM" id="MobiDB-lite"/>
    </source>
</evidence>
<gene>
    <name evidence="2" type="ORF">GCM10022267_36430</name>
</gene>
<evidence type="ECO:0000313" key="2">
    <source>
        <dbReference type="EMBL" id="GAA3646479.1"/>
    </source>
</evidence>
<name>A0ABP7B2B0_9PSEU</name>
<sequence length="92" mass="9403">MVQLVGEAVAAETDAEGEAAVAEPVERRGLLGRLGRSAAGQGCDHGAEPEAFGGSGDRGQRDPRVGHVPDRCPPAQVVPHEHAVPAGPVRPL</sequence>
<proteinExistence type="predicted"/>
<dbReference type="Proteomes" id="UP001500711">
    <property type="component" value="Unassembled WGS sequence"/>
</dbReference>
<dbReference type="EMBL" id="BAABBE010000009">
    <property type="protein sequence ID" value="GAA3646479.1"/>
    <property type="molecule type" value="Genomic_DNA"/>
</dbReference>